<comment type="caution">
    <text evidence="2">The sequence shown here is derived from an EMBL/GenBank/DDBJ whole genome shotgun (WGS) entry which is preliminary data.</text>
</comment>
<protein>
    <recommendedName>
        <fullName evidence="4">DUF2125 domain-containing protein</fullName>
    </recommendedName>
</protein>
<dbReference type="STRING" id="1123501.Wenmar_00762"/>
<dbReference type="EMBL" id="AONG01000005">
    <property type="protein sequence ID" value="KIQ70386.1"/>
    <property type="molecule type" value="Genomic_DNA"/>
</dbReference>
<evidence type="ECO:0000313" key="2">
    <source>
        <dbReference type="EMBL" id="KIQ70386.1"/>
    </source>
</evidence>
<reference evidence="2 3" key="1">
    <citation type="submission" date="2013-01" db="EMBL/GenBank/DDBJ databases">
        <authorList>
            <person name="Fiebig A."/>
            <person name="Goeker M."/>
            <person name="Klenk H.-P.P."/>
        </authorList>
    </citation>
    <scope>NUCLEOTIDE SEQUENCE [LARGE SCALE GENOMIC DNA]</scope>
    <source>
        <strain evidence="2 3">DSM 24838</strain>
    </source>
</reference>
<dbReference type="Proteomes" id="UP000035100">
    <property type="component" value="Unassembled WGS sequence"/>
</dbReference>
<evidence type="ECO:0008006" key="4">
    <source>
        <dbReference type="Google" id="ProtNLM"/>
    </source>
</evidence>
<dbReference type="Pfam" id="PF09898">
    <property type="entry name" value="DUF2125"/>
    <property type="match status" value="1"/>
</dbReference>
<evidence type="ECO:0000256" key="1">
    <source>
        <dbReference type="SAM" id="SignalP"/>
    </source>
</evidence>
<feature type="signal peptide" evidence="1">
    <location>
        <begin position="1"/>
        <end position="24"/>
    </location>
</feature>
<organism evidence="2 3">
    <name type="scientific">Wenxinia marina DSM 24838</name>
    <dbReference type="NCBI Taxonomy" id="1123501"/>
    <lineage>
        <taxon>Bacteria</taxon>
        <taxon>Pseudomonadati</taxon>
        <taxon>Pseudomonadota</taxon>
        <taxon>Alphaproteobacteria</taxon>
        <taxon>Rhodobacterales</taxon>
        <taxon>Roseobacteraceae</taxon>
        <taxon>Wenxinia</taxon>
    </lineage>
</organism>
<proteinExistence type="predicted"/>
<keyword evidence="1" id="KW-0732">Signal</keyword>
<dbReference type="OrthoDB" id="7791409at2"/>
<dbReference type="AlphaFoldDB" id="A0A0D0PGA6"/>
<feature type="chain" id="PRO_5002218472" description="DUF2125 domain-containing protein" evidence="1">
    <location>
        <begin position="25"/>
        <end position="508"/>
    </location>
</feature>
<dbReference type="eggNOG" id="COG2982">
    <property type="taxonomic scope" value="Bacteria"/>
</dbReference>
<sequence length="508" mass="53656">MKASRILGTTVSAAALAWAGAAAADVTAEQVWEMWQTNLDMYGEGMVTYDEPTMSGGSLTVPNLAIAMSTPDSSIEAPMGDLVFTENGDGTVDVAFPEEFTMTFSPGPAITETDRAVVAVRVGDSTLTVSGTPEEMTFDISAPRYEIELEEVIVEGQPMQAEALLGFTNTTGTYTMREGDLREVDYDLSMDNVDILIDATAPEGEEGAFFLSGQFSDLAFDASVAIPPDMDMNAPPEEMAMVFQQGLAMSGGYSFGSGTYMFNFSDGMESGEGTASVGSGELTASFDASALSYNTRVTDLALNISSSELPFPIELSAAEYGLGLSMPLESTDEPADFSASVNLTDVTVNDMIWSMIDPSGQLPHDPATIVIGLSGTARLLFDVLDPAQAEQMATADMPAELHSLTLDELNVSLVGAQLTGGGSFTFDNSDMTTFPGMPRPQGELGISLTGGNGLLDTLVEMGLVPQDAAMQGRMMMGMFATVTGDDQLETTVEVNDQGHLIVNGQRLQ</sequence>
<dbReference type="RefSeq" id="WP_156169155.1">
    <property type="nucleotide sequence ID" value="NZ_KB902312.1"/>
</dbReference>
<name>A0A0D0PGA6_9RHOB</name>
<dbReference type="InterPro" id="IPR018666">
    <property type="entry name" value="DUF2125"/>
</dbReference>
<gene>
    <name evidence="2" type="ORF">Wenmar_00762</name>
</gene>
<keyword evidence="3" id="KW-1185">Reference proteome</keyword>
<evidence type="ECO:0000313" key="3">
    <source>
        <dbReference type="Proteomes" id="UP000035100"/>
    </source>
</evidence>
<accession>A0A0D0PGA6</accession>